<dbReference type="Gene3D" id="3.80.10.10">
    <property type="entry name" value="Ribonuclease Inhibitor"/>
    <property type="match status" value="1"/>
</dbReference>
<dbReference type="InterPro" id="IPR032675">
    <property type="entry name" value="LRR_dom_sf"/>
</dbReference>
<proteinExistence type="predicted"/>
<dbReference type="OrthoDB" id="2307600at2759"/>
<reference evidence="1" key="1">
    <citation type="submission" date="2022-08" db="EMBL/GenBank/DDBJ databases">
        <authorList>
            <person name="Kallberg Y."/>
            <person name="Tangrot J."/>
            <person name="Rosling A."/>
        </authorList>
    </citation>
    <scope>NUCLEOTIDE SEQUENCE</scope>
    <source>
        <strain evidence="1">Wild A</strain>
    </source>
</reference>
<organism evidence="1 2">
    <name type="scientific">Funneliformis geosporum</name>
    <dbReference type="NCBI Taxonomy" id="1117311"/>
    <lineage>
        <taxon>Eukaryota</taxon>
        <taxon>Fungi</taxon>
        <taxon>Fungi incertae sedis</taxon>
        <taxon>Mucoromycota</taxon>
        <taxon>Glomeromycotina</taxon>
        <taxon>Glomeromycetes</taxon>
        <taxon>Glomerales</taxon>
        <taxon>Glomeraceae</taxon>
        <taxon>Funneliformis</taxon>
    </lineage>
</organism>
<dbReference type="AlphaFoldDB" id="A0A9W4SBR5"/>
<dbReference type="Proteomes" id="UP001153678">
    <property type="component" value="Unassembled WGS sequence"/>
</dbReference>
<gene>
    <name evidence="1" type="ORF">FWILDA_LOCUS976</name>
</gene>
<comment type="caution">
    <text evidence="1">The sequence shown here is derived from an EMBL/GenBank/DDBJ whole genome shotgun (WGS) entry which is preliminary data.</text>
</comment>
<accession>A0A9W4SBR5</accession>
<dbReference type="EMBL" id="CAMKVN010000080">
    <property type="protein sequence ID" value="CAI2163253.1"/>
    <property type="molecule type" value="Genomic_DNA"/>
</dbReference>
<sequence>MESNPFKASHDIYSDVFTKKMRRTSSFDNKNPLHQHSHIKFSTSLTPDCFAEILVHLQDDKSTLYNCLFLNRLCCRLVVPLLWKRPFDLIQQTSHSAERGETSSSTLNSLERNATLIIKTYISCLPSSELQRYSKEGMIIPEMTRPLFDYPTYLKGFDVALLHSSIEYYFTKLLRNTRLMHYKSPSFNPSTYLAQWIVNKSNSLHSLNYQYVTEDALKSVDISSFKNIELKLQRLTKFDFIYFPQRSFINDIKPIISELFLTLSKTSTNIHEVKLILNKSSDPPIHQICHFLSSLRYLTTFKSNEFWLNDDPTFLDVFYSLSKHLNTLEYLEFSDLCHLNRPLLELLSNCKRLKVLEFKGFNLSQHRQQRSSSNDFSDYLFGRSCVDSTLGDSSGEYSSSNNFVSIGEENINPSYNISVENLIIHRNQNANSIIPLLNLISPFSLRKLYIENTTPEIINIISSQFISTLTHLSIRPSNGVSFATFATSLKKLLKRKDCNLQSFSLKLSRYDGHTLDDLRSIFGALQKRVIHLTLDTGKDTEYLDIVNNFLKKNKDIMRIRFIVNKLIADNVKNIVRNVKSKSKRNLEIVVRASNQLLADWTSLEQSV</sequence>
<evidence type="ECO:0000313" key="2">
    <source>
        <dbReference type="Proteomes" id="UP001153678"/>
    </source>
</evidence>
<name>A0A9W4SBR5_9GLOM</name>
<evidence type="ECO:0000313" key="1">
    <source>
        <dbReference type="EMBL" id="CAI2163253.1"/>
    </source>
</evidence>
<protein>
    <submittedName>
        <fullName evidence="1">7324_t:CDS:1</fullName>
    </submittedName>
</protein>
<keyword evidence="2" id="KW-1185">Reference proteome</keyword>